<accession>A0A5A5TEX9</accession>
<dbReference type="AlphaFoldDB" id="A0A5A5TEX9"/>
<dbReference type="GO" id="GO:0031956">
    <property type="term" value="F:medium-chain fatty acid-CoA ligase activity"/>
    <property type="evidence" value="ECO:0007669"/>
    <property type="project" value="TreeGrafter"/>
</dbReference>
<gene>
    <name evidence="4" type="ORF">KDI_34510</name>
</gene>
<proteinExistence type="inferred from homology"/>
<evidence type="ECO:0000256" key="1">
    <source>
        <dbReference type="ARBA" id="ARBA00006432"/>
    </source>
</evidence>
<reference evidence="4 5" key="1">
    <citation type="submission" date="2019-01" db="EMBL/GenBank/DDBJ databases">
        <title>Draft genome sequence of Dictyobacter sp. Uno17.</title>
        <authorList>
            <person name="Wang C.M."/>
            <person name="Zheng Y."/>
            <person name="Sakai Y."/>
            <person name="Abe K."/>
            <person name="Yokota A."/>
            <person name="Yabe S."/>
        </authorList>
    </citation>
    <scope>NUCLEOTIDE SEQUENCE [LARGE SCALE GENOMIC DNA]</scope>
    <source>
        <strain evidence="4 5">Uno17</strain>
    </source>
</reference>
<keyword evidence="2" id="KW-0436">Ligase</keyword>
<organism evidence="4 5">
    <name type="scientific">Dictyobacter arantiisoli</name>
    <dbReference type="NCBI Taxonomy" id="2014874"/>
    <lineage>
        <taxon>Bacteria</taxon>
        <taxon>Bacillati</taxon>
        <taxon>Chloroflexota</taxon>
        <taxon>Ktedonobacteria</taxon>
        <taxon>Ktedonobacterales</taxon>
        <taxon>Dictyobacteraceae</taxon>
        <taxon>Dictyobacter</taxon>
    </lineage>
</organism>
<dbReference type="InterPro" id="IPR045851">
    <property type="entry name" value="AMP-bd_C_sf"/>
</dbReference>
<dbReference type="SUPFAM" id="SSF56801">
    <property type="entry name" value="Acetyl-CoA synthetase-like"/>
    <property type="match status" value="1"/>
</dbReference>
<protein>
    <recommendedName>
        <fullName evidence="3">AMP-dependent synthetase/ligase domain-containing protein</fullName>
    </recommendedName>
</protein>
<feature type="domain" description="AMP-dependent synthetase/ligase" evidence="3">
    <location>
        <begin position="9"/>
        <end position="376"/>
    </location>
</feature>
<dbReference type="GO" id="GO:0006631">
    <property type="term" value="P:fatty acid metabolic process"/>
    <property type="evidence" value="ECO:0007669"/>
    <property type="project" value="TreeGrafter"/>
</dbReference>
<evidence type="ECO:0000259" key="3">
    <source>
        <dbReference type="Pfam" id="PF00501"/>
    </source>
</evidence>
<dbReference type="EMBL" id="BIXY01000053">
    <property type="protein sequence ID" value="GCF09887.1"/>
    <property type="molecule type" value="Genomic_DNA"/>
</dbReference>
<comment type="similarity">
    <text evidence="1">Belongs to the ATP-dependent AMP-binding enzyme family.</text>
</comment>
<comment type="caution">
    <text evidence="4">The sequence shown here is derived from an EMBL/GenBank/DDBJ whole genome shotgun (WGS) entry which is preliminary data.</text>
</comment>
<dbReference type="PROSITE" id="PS00455">
    <property type="entry name" value="AMP_BINDING"/>
    <property type="match status" value="1"/>
</dbReference>
<dbReference type="Pfam" id="PF00501">
    <property type="entry name" value="AMP-binding"/>
    <property type="match status" value="1"/>
</dbReference>
<keyword evidence="5" id="KW-1185">Reference proteome</keyword>
<dbReference type="PANTHER" id="PTHR43201:SF5">
    <property type="entry name" value="MEDIUM-CHAIN ACYL-COA LIGASE ACSF2, MITOCHONDRIAL"/>
    <property type="match status" value="1"/>
</dbReference>
<dbReference type="Pfam" id="PF23562">
    <property type="entry name" value="AMP-binding_C_3"/>
    <property type="match status" value="1"/>
</dbReference>
<dbReference type="Gene3D" id="3.30.300.30">
    <property type="match status" value="1"/>
</dbReference>
<evidence type="ECO:0000313" key="5">
    <source>
        <dbReference type="Proteomes" id="UP000322530"/>
    </source>
</evidence>
<dbReference type="RefSeq" id="WP_172632195.1">
    <property type="nucleotide sequence ID" value="NZ_BIXY01000053.1"/>
</dbReference>
<dbReference type="Gene3D" id="3.40.50.12780">
    <property type="entry name" value="N-terminal domain of ligase-like"/>
    <property type="match status" value="1"/>
</dbReference>
<dbReference type="InterPro" id="IPR042099">
    <property type="entry name" value="ANL_N_sf"/>
</dbReference>
<dbReference type="PANTHER" id="PTHR43201">
    <property type="entry name" value="ACYL-COA SYNTHETASE"/>
    <property type="match status" value="1"/>
</dbReference>
<dbReference type="InterPro" id="IPR000873">
    <property type="entry name" value="AMP-dep_synth/lig_dom"/>
</dbReference>
<sequence>MSTIPLLFKRSTEHFRMRPALIEPAANDTMSILTYQELQERVQRFAGYLQQQDVQKGQRVMIWSASCSNWLVAYFGSLLLGLAVVPLDVHTKEDFLHRLLDVTDAKYLITTQKNYESLKDLSIPFIDIHALPEAALDMARLPTVEENDLAELVFTSGTTGQPKGVMLSHHNIASNALASVERVKISSQDRSLSILPLSHMLEMTIEIALLHAGASIVYAGSLVPDTLFKLLTTQNVTLMVLVPQALQLFMNGIEREVRRQKREKAWKVLHKVAAYVPFKWRHLLFRSVHERFGGHFRLFVSGGAYLSPTLGHTWEQMGFRILQGYGATECAPVISVNPLNDHTLESVGIPLEGISVRINEDGEILVHGPNVALGYWQNPDATAAAFRDGWYATGDLGYLDKHHNLYLKGRKKNLIVLANGMNVYPEDVENVLQNQSGVKEAVILGISENNHGPTVHAILLMEDASQAKMAVQQANRLLAPHQQIKGYTLWPEKDFPRTHTLKVKRQEVFDTLPVIRQK</sequence>
<dbReference type="InterPro" id="IPR020845">
    <property type="entry name" value="AMP-binding_CS"/>
</dbReference>
<evidence type="ECO:0000313" key="4">
    <source>
        <dbReference type="EMBL" id="GCF09887.1"/>
    </source>
</evidence>
<dbReference type="Proteomes" id="UP000322530">
    <property type="component" value="Unassembled WGS sequence"/>
</dbReference>
<name>A0A5A5TEX9_9CHLR</name>
<evidence type="ECO:0000256" key="2">
    <source>
        <dbReference type="ARBA" id="ARBA00022598"/>
    </source>
</evidence>